<dbReference type="Proteomes" id="UP000189701">
    <property type="component" value="Unplaced"/>
</dbReference>
<dbReference type="GeneID" id="104224768"/>
<sequence length="261" mass="29577">MLQLRDVKDMMDLRACRQFKPLASHFNTSLERGKMKMRRGLMMLTFTVAAIVLCSHRPATAEEQVELAEGANSTTSPWTLSVAEDKFGCLKLFNCAKYATTSCITECCTLFPFTTNPTRNCICWHLAEHVNKEAFTALQKYCGFKNPCQHKQQEEINQQEVVKTSKAIDNRNSRNQGVATCCAKDKEKIKNCMLNTASIDQCCPTFSIMLGRNCDCYNYAKNLDNQALITLESYCDVTNPCRSAQRDCTNNIFSRMELFAN</sequence>
<protein>
    <submittedName>
        <fullName evidence="2">Uncharacterized protein LOC104224768 isoform X1</fullName>
    </submittedName>
</protein>
<evidence type="ECO:0000313" key="2">
    <source>
        <dbReference type="RefSeq" id="XP_009774771.1"/>
    </source>
</evidence>
<dbReference type="eggNOG" id="ENOG502R3I0">
    <property type="taxonomic scope" value="Eukaryota"/>
</dbReference>
<dbReference type="KEGG" id="nsy:104224768"/>
<name>A0A1U7WC10_NICSY</name>
<keyword evidence="1" id="KW-1185">Reference proteome</keyword>
<reference evidence="1" key="1">
    <citation type="journal article" date="2013" name="Genome Biol.">
        <title>Reference genomes and transcriptomes of Nicotiana sylvestris and Nicotiana tomentosiformis.</title>
        <authorList>
            <person name="Sierro N."/>
            <person name="Battey J.N."/>
            <person name="Ouadi S."/>
            <person name="Bovet L."/>
            <person name="Goepfert S."/>
            <person name="Bakaher N."/>
            <person name="Peitsch M.C."/>
            <person name="Ivanov N.V."/>
        </authorList>
    </citation>
    <scope>NUCLEOTIDE SEQUENCE [LARGE SCALE GENOMIC DNA]</scope>
</reference>
<gene>
    <name evidence="2" type="primary">LOC104224768</name>
</gene>
<reference evidence="2" key="2">
    <citation type="submission" date="2025-08" db="UniProtKB">
        <authorList>
            <consortium name="RefSeq"/>
        </authorList>
    </citation>
    <scope>IDENTIFICATION</scope>
    <source>
        <tissue evidence="2">Leaf</tissue>
    </source>
</reference>
<evidence type="ECO:0000313" key="1">
    <source>
        <dbReference type="Proteomes" id="UP000189701"/>
    </source>
</evidence>
<organism evidence="1 2">
    <name type="scientific">Nicotiana sylvestris</name>
    <name type="common">Wood tobacco</name>
    <name type="synonym">South American tobacco</name>
    <dbReference type="NCBI Taxonomy" id="4096"/>
    <lineage>
        <taxon>Eukaryota</taxon>
        <taxon>Viridiplantae</taxon>
        <taxon>Streptophyta</taxon>
        <taxon>Embryophyta</taxon>
        <taxon>Tracheophyta</taxon>
        <taxon>Spermatophyta</taxon>
        <taxon>Magnoliopsida</taxon>
        <taxon>eudicotyledons</taxon>
        <taxon>Gunneridae</taxon>
        <taxon>Pentapetalae</taxon>
        <taxon>asterids</taxon>
        <taxon>lamiids</taxon>
        <taxon>Solanales</taxon>
        <taxon>Solanaceae</taxon>
        <taxon>Nicotianoideae</taxon>
        <taxon>Nicotianeae</taxon>
        <taxon>Nicotiana</taxon>
    </lineage>
</organism>
<dbReference type="OrthoDB" id="1263769at2759"/>
<proteinExistence type="predicted"/>
<dbReference type="RefSeq" id="XP_009774771.1">
    <property type="nucleotide sequence ID" value="XM_009776469.1"/>
</dbReference>
<dbReference type="AlphaFoldDB" id="A0A1U7WC10"/>
<accession>A0A1U7WC10</accession>